<reference evidence="2 3" key="1">
    <citation type="submission" date="2024-04" db="EMBL/GenBank/DDBJ databases">
        <title>Symmetric and asymmetric DNA N6-adenine methylation regulates different biological responses in Mucorales.</title>
        <authorList>
            <consortium name="Lawrence Berkeley National Laboratory"/>
            <person name="Lax C."/>
            <person name="Mondo S.J."/>
            <person name="Osorio-Concepcion M."/>
            <person name="Muszewska A."/>
            <person name="Corrochano-Luque M."/>
            <person name="Gutierrez G."/>
            <person name="Riley R."/>
            <person name="Lipzen A."/>
            <person name="Guo J."/>
            <person name="Hundley H."/>
            <person name="Amirebrahimi M."/>
            <person name="Ng V."/>
            <person name="Lorenzo-Gutierrez D."/>
            <person name="Binder U."/>
            <person name="Yang J."/>
            <person name="Song Y."/>
            <person name="Canovas D."/>
            <person name="Navarro E."/>
            <person name="Freitag M."/>
            <person name="Gabaldon T."/>
            <person name="Grigoriev I.V."/>
            <person name="Corrochano L.M."/>
            <person name="Nicolas F.E."/>
            <person name="Garre V."/>
        </authorList>
    </citation>
    <scope>NUCLEOTIDE SEQUENCE [LARGE SCALE GENOMIC DNA]</scope>
    <source>
        <strain evidence="2 3">L51</strain>
    </source>
</reference>
<protein>
    <submittedName>
        <fullName evidence="2">Uncharacterized protein</fullName>
    </submittedName>
</protein>
<keyword evidence="1" id="KW-1133">Transmembrane helix</keyword>
<proteinExistence type="predicted"/>
<accession>A0ABR3AHS4</accession>
<keyword evidence="1" id="KW-0812">Transmembrane</keyword>
<keyword evidence="1" id="KW-0472">Membrane</keyword>
<evidence type="ECO:0000313" key="3">
    <source>
        <dbReference type="Proteomes" id="UP001448207"/>
    </source>
</evidence>
<keyword evidence="3" id="KW-1185">Reference proteome</keyword>
<name>A0ABR3AHS4_PHYBL</name>
<comment type="caution">
    <text evidence="2">The sequence shown here is derived from an EMBL/GenBank/DDBJ whole genome shotgun (WGS) entry which is preliminary data.</text>
</comment>
<evidence type="ECO:0000256" key="1">
    <source>
        <dbReference type="SAM" id="Phobius"/>
    </source>
</evidence>
<dbReference type="EMBL" id="JBCLYO010000039">
    <property type="protein sequence ID" value="KAL0074947.1"/>
    <property type="molecule type" value="Genomic_DNA"/>
</dbReference>
<organism evidence="2 3">
    <name type="scientific">Phycomyces blakesleeanus</name>
    <dbReference type="NCBI Taxonomy" id="4837"/>
    <lineage>
        <taxon>Eukaryota</taxon>
        <taxon>Fungi</taxon>
        <taxon>Fungi incertae sedis</taxon>
        <taxon>Mucoromycota</taxon>
        <taxon>Mucoromycotina</taxon>
        <taxon>Mucoromycetes</taxon>
        <taxon>Mucorales</taxon>
        <taxon>Phycomycetaceae</taxon>
        <taxon>Phycomyces</taxon>
    </lineage>
</organism>
<gene>
    <name evidence="2" type="ORF">J3Q64DRAFT_1704285</name>
</gene>
<feature type="transmembrane region" description="Helical" evidence="1">
    <location>
        <begin position="30"/>
        <end position="49"/>
    </location>
</feature>
<evidence type="ECO:0000313" key="2">
    <source>
        <dbReference type="EMBL" id="KAL0074947.1"/>
    </source>
</evidence>
<sequence>MTSSPFLIKTDVFRKSHHEKTKMKCKARNLVLNIPDLWTLLFLAVIFPGNSTPSFLTCGEVRGKNGSLRIHAEHKDGHPFQVTQSFSPHEILHRATQKIMVGEMAIWRKGVSSIDFWIV</sequence>
<dbReference type="Proteomes" id="UP001448207">
    <property type="component" value="Unassembled WGS sequence"/>
</dbReference>